<keyword evidence="5" id="KW-0449">Lipoprotein</keyword>
<feature type="signal peptide" evidence="4">
    <location>
        <begin position="1"/>
        <end position="25"/>
    </location>
</feature>
<dbReference type="RefSeq" id="WP_184301680.1">
    <property type="nucleotide sequence ID" value="NZ_JACHLP010000006.1"/>
</dbReference>
<gene>
    <name evidence="5" type="ORF">HNP55_003326</name>
</gene>
<keyword evidence="2 4" id="KW-0732">Signal</keyword>
<evidence type="ECO:0000256" key="2">
    <source>
        <dbReference type="ARBA" id="ARBA00022729"/>
    </source>
</evidence>
<keyword evidence="6" id="KW-1185">Reference proteome</keyword>
<evidence type="ECO:0000313" key="5">
    <source>
        <dbReference type="EMBL" id="MBB4844782.1"/>
    </source>
</evidence>
<evidence type="ECO:0000256" key="1">
    <source>
        <dbReference type="ARBA" id="ARBA00010634"/>
    </source>
</evidence>
<name>A0A840LDT1_9BURK</name>
<dbReference type="Pfam" id="PF04333">
    <property type="entry name" value="MlaA"/>
    <property type="match status" value="1"/>
</dbReference>
<sequence length="253" mass="27793">MRSRLAPVLRAFALLCMALLLSACANLRGPGAPGQKLDPWESWNRKVFSFNDALDEHVLVPVAKAYSEIVPAPIRLSIDNFFGNVNDAWSTINLFLQGRLKAGVEQGMRFAVNTVLGFGGLIDVSTEVGLEKKSEDLGKTFGRWGLGTGAYIVWPVFGPSSVRDSLALPWDYAASPSLVFKDGSAKVAIYSLQTINARANFLRASQMLEGIALDKYTFYRDAYLQRRGSFSDDDEFEVLTPEKPPAENPQAGH</sequence>
<dbReference type="PANTHER" id="PTHR30035">
    <property type="entry name" value="LIPOPROTEIN VACJ-RELATED"/>
    <property type="match status" value="1"/>
</dbReference>
<dbReference type="PROSITE" id="PS51257">
    <property type="entry name" value="PROKAR_LIPOPROTEIN"/>
    <property type="match status" value="1"/>
</dbReference>
<dbReference type="PRINTS" id="PR01805">
    <property type="entry name" value="VACJLIPOPROT"/>
</dbReference>
<dbReference type="GO" id="GO:0016020">
    <property type="term" value="C:membrane"/>
    <property type="evidence" value="ECO:0007669"/>
    <property type="project" value="InterPro"/>
</dbReference>
<comment type="caution">
    <text evidence="5">The sequence shown here is derived from an EMBL/GenBank/DDBJ whole genome shotgun (WGS) entry which is preliminary data.</text>
</comment>
<feature type="chain" id="PRO_5033060404" evidence="4">
    <location>
        <begin position="26"/>
        <end position="253"/>
    </location>
</feature>
<dbReference type="InterPro" id="IPR007428">
    <property type="entry name" value="MlaA"/>
</dbReference>
<evidence type="ECO:0000256" key="3">
    <source>
        <dbReference type="SAM" id="MobiDB-lite"/>
    </source>
</evidence>
<evidence type="ECO:0000256" key="4">
    <source>
        <dbReference type="SAM" id="SignalP"/>
    </source>
</evidence>
<evidence type="ECO:0000313" key="6">
    <source>
        <dbReference type="Proteomes" id="UP000562027"/>
    </source>
</evidence>
<dbReference type="PANTHER" id="PTHR30035:SF3">
    <property type="entry name" value="INTERMEMBRANE PHOSPHOLIPID TRANSPORT SYSTEM LIPOPROTEIN MLAA"/>
    <property type="match status" value="1"/>
</dbReference>
<protein>
    <submittedName>
        <fullName evidence="5">Phospholipid-binding lipoprotein MlaA</fullName>
    </submittedName>
</protein>
<accession>A0A840LDT1</accession>
<dbReference type="Proteomes" id="UP000562027">
    <property type="component" value="Unassembled WGS sequence"/>
</dbReference>
<comment type="similarity">
    <text evidence="1">Belongs to the MlaA family.</text>
</comment>
<proteinExistence type="inferred from homology"/>
<feature type="region of interest" description="Disordered" evidence="3">
    <location>
        <begin position="234"/>
        <end position="253"/>
    </location>
</feature>
<dbReference type="GO" id="GO:0120010">
    <property type="term" value="P:intermembrane phospholipid transfer"/>
    <property type="evidence" value="ECO:0007669"/>
    <property type="project" value="TreeGrafter"/>
</dbReference>
<dbReference type="AlphaFoldDB" id="A0A840LDT1"/>
<reference evidence="5 6" key="1">
    <citation type="submission" date="2020-08" db="EMBL/GenBank/DDBJ databases">
        <title>Functional genomics of gut bacteria from endangered species of beetles.</title>
        <authorList>
            <person name="Carlos-Shanley C."/>
        </authorList>
    </citation>
    <scope>NUCLEOTIDE SEQUENCE [LARGE SCALE GENOMIC DNA]</scope>
    <source>
        <strain evidence="5 6">S00239</strain>
    </source>
</reference>
<dbReference type="EMBL" id="JACHLP010000006">
    <property type="protein sequence ID" value="MBB4844782.1"/>
    <property type="molecule type" value="Genomic_DNA"/>
</dbReference>
<organism evidence="5 6">
    <name type="scientific">Roseateles oligotrophus</name>
    <dbReference type="NCBI Taxonomy" id="1769250"/>
    <lineage>
        <taxon>Bacteria</taxon>
        <taxon>Pseudomonadati</taxon>
        <taxon>Pseudomonadota</taxon>
        <taxon>Betaproteobacteria</taxon>
        <taxon>Burkholderiales</taxon>
        <taxon>Sphaerotilaceae</taxon>
        <taxon>Roseateles</taxon>
    </lineage>
</organism>